<comment type="caution">
    <text evidence="2">The sequence shown here is derived from an EMBL/GenBank/DDBJ whole genome shotgun (WGS) entry which is preliminary data.</text>
</comment>
<accession>A0A7V7RL06</accession>
<feature type="transmembrane region" description="Helical" evidence="1">
    <location>
        <begin position="6"/>
        <end position="26"/>
    </location>
</feature>
<dbReference type="Pfam" id="PF17247">
    <property type="entry name" value="DUF5316"/>
    <property type="match status" value="1"/>
</dbReference>
<keyword evidence="3" id="KW-1185">Reference proteome</keyword>
<name>A0A7V7RL06_9BACI</name>
<evidence type="ECO:0000313" key="2">
    <source>
        <dbReference type="EMBL" id="KAB2331320.1"/>
    </source>
</evidence>
<gene>
    <name evidence="2" type="ORF">F7732_15830</name>
</gene>
<feature type="transmembrane region" description="Helical" evidence="1">
    <location>
        <begin position="47"/>
        <end position="67"/>
    </location>
</feature>
<dbReference type="OrthoDB" id="2940255at2"/>
<dbReference type="EMBL" id="WBOT01000005">
    <property type="protein sequence ID" value="KAB2331320.1"/>
    <property type="molecule type" value="Genomic_DNA"/>
</dbReference>
<keyword evidence="1" id="KW-0812">Transmembrane</keyword>
<evidence type="ECO:0000256" key="1">
    <source>
        <dbReference type="SAM" id="Phobius"/>
    </source>
</evidence>
<dbReference type="Proteomes" id="UP000441354">
    <property type="component" value="Unassembled WGS sequence"/>
</dbReference>
<keyword evidence="1" id="KW-1133">Transmembrane helix</keyword>
<keyword evidence="1" id="KW-0472">Membrane</keyword>
<reference evidence="2 3" key="1">
    <citation type="journal article" date="2014" name="Arch. Microbiol.">
        <title>Bacillus mesophilum sp. nov., strain IITR-54T, a novel 4-chlorobiphenyl dechlorinating bacterium.</title>
        <authorList>
            <person name="Manickam N."/>
            <person name="Singh N.K."/>
            <person name="Bajaj A."/>
            <person name="Kumar R.M."/>
            <person name="Kaur G."/>
            <person name="Kaur N."/>
            <person name="Bala M."/>
            <person name="Kumar A."/>
            <person name="Mayilraj S."/>
        </authorList>
    </citation>
    <scope>NUCLEOTIDE SEQUENCE [LARGE SCALE GENOMIC DNA]</scope>
    <source>
        <strain evidence="2 3">IITR-54</strain>
    </source>
</reference>
<dbReference type="InterPro" id="IPR035167">
    <property type="entry name" value="DUF5316"/>
</dbReference>
<proteinExistence type="predicted"/>
<evidence type="ECO:0000313" key="3">
    <source>
        <dbReference type="Proteomes" id="UP000441354"/>
    </source>
</evidence>
<protein>
    <submittedName>
        <fullName evidence="2">Uncharacterized protein</fullName>
    </submittedName>
</protein>
<organism evidence="2 3">
    <name type="scientific">Bacillus mesophilum</name>
    <dbReference type="NCBI Taxonomy" id="1071718"/>
    <lineage>
        <taxon>Bacteria</taxon>
        <taxon>Bacillati</taxon>
        <taxon>Bacillota</taxon>
        <taxon>Bacilli</taxon>
        <taxon>Bacillales</taxon>
        <taxon>Bacillaceae</taxon>
        <taxon>Bacillus</taxon>
    </lineage>
</organism>
<dbReference type="AlphaFoldDB" id="A0A7V7RL06"/>
<sequence>MVQLFLIMGILCILISGIFIGAWTDGKQQRANFHSETEEHRDFRTKIAMYAGLAGVISLAISGFIYLL</sequence>
<dbReference type="RefSeq" id="WP_151574981.1">
    <property type="nucleotide sequence ID" value="NZ_WBOT01000005.1"/>
</dbReference>